<comment type="caution">
    <text evidence="7">The sequence shown here is derived from an EMBL/GenBank/DDBJ whole genome shotgun (WGS) entry which is preliminary data.</text>
</comment>
<dbReference type="PIRSF" id="PIRSF006324">
    <property type="entry name" value="LeuE"/>
    <property type="match status" value="1"/>
</dbReference>
<keyword evidence="2" id="KW-1003">Cell membrane</keyword>
<keyword evidence="5 6" id="KW-0472">Membrane</keyword>
<accession>K2QLB3</accession>
<dbReference type="Proteomes" id="UP000007364">
    <property type="component" value="Unassembled WGS sequence"/>
</dbReference>
<evidence type="ECO:0000313" key="8">
    <source>
        <dbReference type="Proteomes" id="UP000007364"/>
    </source>
</evidence>
<sequence>MGIENFYTFIISTLFFIITPGMDTVFVLNKSIGEGRKSGIYATLGVNSGIIIHTLLGALGLSVLISKVPSALIAIKYCGATYLVYVGTMALINRKSKVNIDSSSHRNGRKTNSYWSGLVTNTLNPKVALLFLAFFPQFIVPEQINNPIPFMTLGLSYAIMGTIWYITLSLLASGFSQRLKTNPKTMFHLNTISGIVFILMGLLVAY</sequence>
<comment type="subcellular location">
    <subcellularLocation>
        <location evidence="1">Cell membrane</location>
        <topology evidence="1">Multi-pass membrane protein</topology>
    </subcellularLocation>
</comment>
<dbReference type="AlphaFoldDB" id="K2QLB3"/>
<evidence type="ECO:0000256" key="1">
    <source>
        <dbReference type="ARBA" id="ARBA00004651"/>
    </source>
</evidence>
<dbReference type="PATRIC" id="fig|555500.3.peg.1296"/>
<proteinExistence type="predicted"/>
<evidence type="ECO:0000256" key="6">
    <source>
        <dbReference type="SAM" id="Phobius"/>
    </source>
</evidence>
<feature type="transmembrane region" description="Helical" evidence="6">
    <location>
        <begin position="6"/>
        <end position="28"/>
    </location>
</feature>
<organism evidence="7 8">
    <name type="scientific">Galbibacter marinus</name>
    <dbReference type="NCBI Taxonomy" id="555500"/>
    <lineage>
        <taxon>Bacteria</taxon>
        <taxon>Pseudomonadati</taxon>
        <taxon>Bacteroidota</taxon>
        <taxon>Flavobacteriia</taxon>
        <taxon>Flavobacteriales</taxon>
        <taxon>Flavobacteriaceae</taxon>
        <taxon>Galbibacter</taxon>
    </lineage>
</organism>
<keyword evidence="4 6" id="KW-1133">Transmembrane helix</keyword>
<keyword evidence="8" id="KW-1185">Reference proteome</keyword>
<evidence type="ECO:0000256" key="3">
    <source>
        <dbReference type="ARBA" id="ARBA00022692"/>
    </source>
</evidence>
<dbReference type="RefSeq" id="WP_008991123.1">
    <property type="nucleotide sequence ID" value="NZ_AMSG01000006.1"/>
</dbReference>
<dbReference type="eggNOG" id="COG1280">
    <property type="taxonomic scope" value="Bacteria"/>
</dbReference>
<name>K2QLB3_9FLAO</name>
<evidence type="ECO:0000256" key="5">
    <source>
        <dbReference type="ARBA" id="ARBA00023136"/>
    </source>
</evidence>
<dbReference type="InterPro" id="IPR001123">
    <property type="entry name" value="LeuE-type"/>
</dbReference>
<dbReference type="EMBL" id="AMSG01000006">
    <property type="protein sequence ID" value="EKF55542.1"/>
    <property type="molecule type" value="Genomic_DNA"/>
</dbReference>
<feature type="transmembrane region" description="Helical" evidence="6">
    <location>
        <begin position="113"/>
        <end position="135"/>
    </location>
</feature>
<evidence type="ECO:0000256" key="2">
    <source>
        <dbReference type="ARBA" id="ARBA00022475"/>
    </source>
</evidence>
<feature type="transmembrane region" description="Helical" evidence="6">
    <location>
        <begin position="40"/>
        <end position="65"/>
    </location>
</feature>
<reference evidence="7 8" key="1">
    <citation type="journal article" date="2012" name="J. Bacteriol.">
        <title>Genome Sequence of Galbibacter marinum Type Strain ck-I2-15.</title>
        <authorList>
            <person name="Lai Q."/>
            <person name="Li C."/>
            <person name="Shao Z."/>
        </authorList>
    </citation>
    <scope>NUCLEOTIDE SEQUENCE [LARGE SCALE GENOMIC DNA]</scope>
    <source>
        <strain evidence="8">ck-I2-15</strain>
    </source>
</reference>
<feature type="transmembrane region" description="Helical" evidence="6">
    <location>
        <begin position="187"/>
        <end position="205"/>
    </location>
</feature>
<dbReference type="OrthoDB" id="9784202at2"/>
<dbReference type="GO" id="GO:0015171">
    <property type="term" value="F:amino acid transmembrane transporter activity"/>
    <property type="evidence" value="ECO:0007669"/>
    <property type="project" value="TreeGrafter"/>
</dbReference>
<protein>
    <submittedName>
        <fullName evidence="7">Lysine exporter protein (Lyse/ygga)</fullName>
    </submittedName>
</protein>
<gene>
    <name evidence="7" type="ORF">I215_06267</name>
</gene>
<evidence type="ECO:0000313" key="7">
    <source>
        <dbReference type="EMBL" id="EKF55542.1"/>
    </source>
</evidence>
<dbReference type="Pfam" id="PF01810">
    <property type="entry name" value="LysE"/>
    <property type="match status" value="1"/>
</dbReference>
<dbReference type="PANTHER" id="PTHR30086:SF20">
    <property type="entry name" value="ARGININE EXPORTER PROTEIN ARGO-RELATED"/>
    <property type="match status" value="1"/>
</dbReference>
<dbReference type="PANTHER" id="PTHR30086">
    <property type="entry name" value="ARGININE EXPORTER PROTEIN ARGO"/>
    <property type="match status" value="1"/>
</dbReference>
<evidence type="ECO:0000256" key="4">
    <source>
        <dbReference type="ARBA" id="ARBA00022989"/>
    </source>
</evidence>
<keyword evidence="3 6" id="KW-0812">Transmembrane</keyword>
<dbReference type="GO" id="GO:0005886">
    <property type="term" value="C:plasma membrane"/>
    <property type="evidence" value="ECO:0007669"/>
    <property type="project" value="UniProtKB-SubCell"/>
</dbReference>
<feature type="transmembrane region" description="Helical" evidence="6">
    <location>
        <begin position="71"/>
        <end position="92"/>
    </location>
</feature>
<feature type="transmembrane region" description="Helical" evidence="6">
    <location>
        <begin position="155"/>
        <end position="175"/>
    </location>
</feature>